<sequence>MLFENIFTTFQKQFMHWSSKFISFGGRLTLIKSVLNSIPIFIFHTLNPLANVCNRLEILINKFFCGSSYNNSGIRWAKWLKLCGVYKEGDLGCKSISDMVKGFSHKLWFNFRSNISLWSQFMLAKYCKGLHPLNAQYKNTDFAVWKRICKIKEEADLYIQYGLGNGDVAFWQDDWLGFASIDRILNTVTLENVKVNAFLVNGEWNTDRLREVIPYEVVSLILKIPLQLHIKDKILFKNTSNGKFSFEKLWELLRDKEEVNHIYKALWHNTIPVSYSLLTCIFLWILNYGIRIFILFLNVSVVLILRVFITFLSIV</sequence>
<evidence type="ECO:0000256" key="1">
    <source>
        <dbReference type="SAM" id="Phobius"/>
    </source>
</evidence>
<organism evidence="2 3">
    <name type="scientific">Dendrobium catenatum</name>
    <dbReference type="NCBI Taxonomy" id="906689"/>
    <lineage>
        <taxon>Eukaryota</taxon>
        <taxon>Viridiplantae</taxon>
        <taxon>Streptophyta</taxon>
        <taxon>Embryophyta</taxon>
        <taxon>Tracheophyta</taxon>
        <taxon>Spermatophyta</taxon>
        <taxon>Magnoliopsida</taxon>
        <taxon>Liliopsida</taxon>
        <taxon>Asparagales</taxon>
        <taxon>Orchidaceae</taxon>
        <taxon>Epidendroideae</taxon>
        <taxon>Malaxideae</taxon>
        <taxon>Dendrobiinae</taxon>
        <taxon>Dendrobium</taxon>
    </lineage>
</organism>
<dbReference type="AlphaFoldDB" id="A0A2I0XA68"/>
<keyword evidence="3" id="KW-1185">Reference proteome</keyword>
<protein>
    <submittedName>
        <fullName evidence="2">Ribonuclease H protein</fullName>
    </submittedName>
</protein>
<proteinExistence type="predicted"/>
<dbReference type="STRING" id="906689.A0A2I0XA68"/>
<accession>A0A2I0XA68</accession>
<reference evidence="2 3" key="1">
    <citation type="journal article" date="2016" name="Sci. Rep.">
        <title>The Dendrobium catenatum Lindl. genome sequence provides insights into polysaccharide synthase, floral development and adaptive evolution.</title>
        <authorList>
            <person name="Zhang G.Q."/>
            <person name="Xu Q."/>
            <person name="Bian C."/>
            <person name="Tsai W.C."/>
            <person name="Yeh C.M."/>
            <person name="Liu K.W."/>
            <person name="Yoshida K."/>
            <person name="Zhang L.S."/>
            <person name="Chang S.B."/>
            <person name="Chen F."/>
            <person name="Shi Y."/>
            <person name="Su Y.Y."/>
            <person name="Zhang Y.Q."/>
            <person name="Chen L.J."/>
            <person name="Yin Y."/>
            <person name="Lin M."/>
            <person name="Huang H."/>
            <person name="Deng H."/>
            <person name="Wang Z.W."/>
            <person name="Zhu S.L."/>
            <person name="Zhao X."/>
            <person name="Deng C."/>
            <person name="Niu S.C."/>
            <person name="Huang J."/>
            <person name="Wang M."/>
            <person name="Liu G.H."/>
            <person name="Yang H.J."/>
            <person name="Xiao X.J."/>
            <person name="Hsiao Y.Y."/>
            <person name="Wu W.L."/>
            <person name="Chen Y.Y."/>
            <person name="Mitsuda N."/>
            <person name="Ohme-Takagi M."/>
            <person name="Luo Y.B."/>
            <person name="Van de Peer Y."/>
            <person name="Liu Z.J."/>
        </authorList>
    </citation>
    <scope>NUCLEOTIDE SEQUENCE [LARGE SCALE GENOMIC DNA]</scope>
    <source>
        <tissue evidence="2">The whole plant</tissue>
    </source>
</reference>
<dbReference type="PANTHER" id="PTHR33116">
    <property type="entry name" value="REVERSE TRANSCRIPTASE ZINC-BINDING DOMAIN-CONTAINING PROTEIN-RELATED-RELATED"/>
    <property type="match status" value="1"/>
</dbReference>
<keyword evidence="1" id="KW-0812">Transmembrane</keyword>
<reference evidence="2 3" key="2">
    <citation type="journal article" date="2017" name="Nature">
        <title>The Apostasia genome and the evolution of orchids.</title>
        <authorList>
            <person name="Zhang G.Q."/>
            <person name="Liu K.W."/>
            <person name="Li Z."/>
            <person name="Lohaus R."/>
            <person name="Hsiao Y.Y."/>
            <person name="Niu S.C."/>
            <person name="Wang J.Y."/>
            <person name="Lin Y.C."/>
            <person name="Xu Q."/>
            <person name="Chen L.J."/>
            <person name="Yoshida K."/>
            <person name="Fujiwara S."/>
            <person name="Wang Z.W."/>
            <person name="Zhang Y.Q."/>
            <person name="Mitsuda N."/>
            <person name="Wang M."/>
            <person name="Liu G.H."/>
            <person name="Pecoraro L."/>
            <person name="Huang H.X."/>
            <person name="Xiao X.J."/>
            <person name="Lin M."/>
            <person name="Wu X.Y."/>
            <person name="Wu W.L."/>
            <person name="Chen Y.Y."/>
            <person name="Chang S.B."/>
            <person name="Sakamoto S."/>
            <person name="Ohme-Takagi M."/>
            <person name="Yagi M."/>
            <person name="Zeng S.J."/>
            <person name="Shen C.Y."/>
            <person name="Yeh C.M."/>
            <person name="Luo Y.B."/>
            <person name="Tsai W.C."/>
            <person name="Van de Peer Y."/>
            <person name="Liu Z.J."/>
        </authorList>
    </citation>
    <scope>NUCLEOTIDE SEQUENCE [LARGE SCALE GENOMIC DNA]</scope>
    <source>
        <tissue evidence="2">The whole plant</tissue>
    </source>
</reference>
<dbReference type="Proteomes" id="UP000233837">
    <property type="component" value="Unassembled WGS sequence"/>
</dbReference>
<evidence type="ECO:0000313" key="2">
    <source>
        <dbReference type="EMBL" id="PKU84805.1"/>
    </source>
</evidence>
<dbReference type="PANTHER" id="PTHR33116:SF82">
    <property type="entry name" value="RNASE H FAMILY PROTEIN"/>
    <property type="match status" value="1"/>
</dbReference>
<dbReference type="EMBL" id="KZ502028">
    <property type="protein sequence ID" value="PKU84805.1"/>
    <property type="molecule type" value="Genomic_DNA"/>
</dbReference>
<keyword evidence="1" id="KW-1133">Transmembrane helix</keyword>
<keyword evidence="1" id="KW-0472">Membrane</keyword>
<feature type="transmembrane region" description="Helical" evidence="1">
    <location>
        <begin position="293"/>
        <end position="314"/>
    </location>
</feature>
<feature type="transmembrane region" description="Helical" evidence="1">
    <location>
        <begin position="266"/>
        <end position="286"/>
    </location>
</feature>
<evidence type="ECO:0000313" key="3">
    <source>
        <dbReference type="Proteomes" id="UP000233837"/>
    </source>
</evidence>
<gene>
    <name evidence="2" type="ORF">MA16_Dca020516</name>
</gene>
<name>A0A2I0XA68_9ASPA</name>